<dbReference type="RefSeq" id="XP_024341948.1">
    <property type="nucleotide sequence ID" value="XM_024478562.1"/>
</dbReference>
<keyword evidence="8 10" id="KW-0472">Membrane</keyword>
<keyword evidence="13" id="KW-1185">Reference proteome</keyword>
<dbReference type="GO" id="GO:0046872">
    <property type="term" value="F:metal ion binding"/>
    <property type="evidence" value="ECO:0007669"/>
    <property type="project" value="UniProtKB-KW"/>
</dbReference>
<dbReference type="PANTHER" id="PTHR12743">
    <property type="entry name" value="CYTOCHROME C1 HEME LYASE"/>
    <property type="match status" value="1"/>
</dbReference>
<evidence type="ECO:0000256" key="6">
    <source>
        <dbReference type="ARBA" id="ARBA00023004"/>
    </source>
</evidence>
<reference evidence="12 13" key="1">
    <citation type="submission" date="2017-04" db="EMBL/GenBank/DDBJ databases">
        <title>Genome Sequence of the Model Brown-Rot Fungus Postia placenta SB12.</title>
        <authorList>
            <consortium name="DOE Joint Genome Institute"/>
            <person name="Gaskell J."/>
            <person name="Kersten P."/>
            <person name="Larrondo L.F."/>
            <person name="Canessa P."/>
            <person name="Martinez D."/>
            <person name="Hibbett D."/>
            <person name="Schmoll M."/>
            <person name="Kubicek C.P."/>
            <person name="Martinez A.T."/>
            <person name="Yadav J."/>
            <person name="Master E."/>
            <person name="Magnuson J.K."/>
            <person name="James T."/>
            <person name="Yaver D."/>
            <person name="Berka R."/>
            <person name="Labutti K."/>
            <person name="Lipzen A."/>
            <person name="Aerts A."/>
            <person name="Barry K."/>
            <person name="Henrissat B."/>
            <person name="Blanchette R."/>
            <person name="Grigoriev I."/>
            <person name="Cullen D."/>
        </authorList>
    </citation>
    <scope>NUCLEOTIDE SEQUENCE [LARGE SCALE GENOMIC DNA]</scope>
    <source>
        <strain evidence="12 13">MAD-698-R-SB12</strain>
    </source>
</reference>
<evidence type="ECO:0000256" key="4">
    <source>
        <dbReference type="ARBA" id="ARBA00022723"/>
    </source>
</evidence>
<evidence type="ECO:0000256" key="1">
    <source>
        <dbReference type="ARBA" id="ARBA00004273"/>
    </source>
</evidence>
<evidence type="ECO:0000256" key="8">
    <source>
        <dbReference type="ARBA" id="ARBA00023136"/>
    </source>
</evidence>
<evidence type="ECO:0000256" key="3">
    <source>
        <dbReference type="ARBA" id="ARBA00022617"/>
    </source>
</evidence>
<dbReference type="GO" id="GO:0004408">
    <property type="term" value="F:holocytochrome-c synthase activity"/>
    <property type="evidence" value="ECO:0007669"/>
    <property type="project" value="UniProtKB-EC"/>
</dbReference>
<dbReference type="AlphaFoldDB" id="A0A1X6N9C6"/>
<comment type="similarity">
    <text evidence="2 10">Belongs to the cytochrome c-type heme lyase family.</text>
</comment>
<evidence type="ECO:0000256" key="7">
    <source>
        <dbReference type="ARBA" id="ARBA00023128"/>
    </source>
</evidence>
<protein>
    <recommendedName>
        <fullName evidence="10">Holocytochrome c-type synthase</fullName>
        <ecNumber evidence="10">4.4.1.17</ecNumber>
    </recommendedName>
</protein>
<dbReference type="STRING" id="670580.A0A1X6N9C6"/>
<dbReference type="OrthoDB" id="4243at2759"/>
<sequence>MSSSSEKCPVDHSSLSASPDKCPVDHKARSSWFSFFSSSSDAASTHSSSHPPSHPNGAPSVLPLDREVSSIPRVDGGNWVYPSQAQFYAAMARKKHNPQASDMQVVVPIHNAVNERAWAEVMKWETQQGGDKCGGVKLVSFKGRPKDLTPRARWRTLLGYSPPFDRHDWVVDRCGTRIRYVIDFYTGHNAGSPNNLSFYLDARPALDNWDGVRMRVERFWERWTGKLRGSPAPPSGHAQSST</sequence>
<dbReference type="GO" id="GO:0005743">
    <property type="term" value="C:mitochondrial inner membrane"/>
    <property type="evidence" value="ECO:0007669"/>
    <property type="project" value="UniProtKB-SubCell"/>
</dbReference>
<dbReference type="PROSITE" id="PS00822">
    <property type="entry name" value="CYTO_HEME_LYASE_2"/>
    <property type="match status" value="1"/>
</dbReference>
<feature type="compositionally biased region" description="Low complexity" evidence="11">
    <location>
        <begin position="39"/>
        <end position="60"/>
    </location>
</feature>
<dbReference type="GeneID" id="36323512"/>
<evidence type="ECO:0000256" key="2">
    <source>
        <dbReference type="ARBA" id="ARBA00007255"/>
    </source>
</evidence>
<accession>A0A1X6N9C6</accession>
<comment type="function">
    <text evidence="10">Lyase that catalyzes the covalent linking of the heme group to the cytochrome C apoprotein to produce the mature functional cytochrome.</text>
</comment>
<evidence type="ECO:0000256" key="5">
    <source>
        <dbReference type="ARBA" id="ARBA00022792"/>
    </source>
</evidence>
<gene>
    <name evidence="12" type="ORF">POSPLADRAFT_1044567</name>
</gene>
<dbReference type="PANTHER" id="PTHR12743:SF0">
    <property type="entry name" value="HOLOCYTOCHROME C-TYPE SYNTHASE"/>
    <property type="match status" value="1"/>
</dbReference>
<dbReference type="Pfam" id="PF01265">
    <property type="entry name" value="Cyto_heme_lyase"/>
    <property type="match status" value="1"/>
</dbReference>
<evidence type="ECO:0000256" key="10">
    <source>
        <dbReference type="RuleBase" id="RU363130"/>
    </source>
</evidence>
<dbReference type="EC" id="4.4.1.17" evidence="10"/>
<name>A0A1X6N9C6_9APHY</name>
<dbReference type="Proteomes" id="UP000194127">
    <property type="component" value="Unassembled WGS sequence"/>
</dbReference>
<feature type="region of interest" description="Disordered" evidence="11">
    <location>
        <begin position="39"/>
        <end position="63"/>
    </location>
</feature>
<evidence type="ECO:0000256" key="11">
    <source>
        <dbReference type="SAM" id="MobiDB-lite"/>
    </source>
</evidence>
<keyword evidence="6 10" id="KW-0408">Iron</keyword>
<comment type="catalytic activity">
    <reaction evidence="10">
        <text>holo-[cytochrome c] = apo-[cytochrome c] + heme b</text>
        <dbReference type="Rhea" id="RHEA:22648"/>
        <dbReference type="Rhea" id="RHEA-COMP:10725"/>
        <dbReference type="Rhea" id="RHEA-COMP:10726"/>
        <dbReference type="ChEBI" id="CHEBI:29950"/>
        <dbReference type="ChEBI" id="CHEBI:60344"/>
        <dbReference type="ChEBI" id="CHEBI:83739"/>
        <dbReference type="EC" id="4.4.1.17"/>
    </reaction>
</comment>
<evidence type="ECO:0000313" key="13">
    <source>
        <dbReference type="Proteomes" id="UP000194127"/>
    </source>
</evidence>
<evidence type="ECO:0000256" key="9">
    <source>
        <dbReference type="ARBA" id="ARBA00023239"/>
    </source>
</evidence>
<dbReference type="InterPro" id="IPR000511">
    <property type="entry name" value="Holocyt_c/c1_synthase"/>
</dbReference>
<dbReference type="EMBL" id="KZ110593">
    <property type="protein sequence ID" value="OSX65154.1"/>
    <property type="molecule type" value="Genomic_DNA"/>
</dbReference>
<keyword evidence="7 10" id="KW-0496">Mitochondrion</keyword>
<keyword evidence="9 10" id="KW-0456">Lyase</keyword>
<feature type="region of interest" description="Disordered" evidence="11">
    <location>
        <begin position="1"/>
        <end position="26"/>
    </location>
</feature>
<keyword evidence="3 10" id="KW-0349">Heme</keyword>
<evidence type="ECO:0000313" key="12">
    <source>
        <dbReference type="EMBL" id="OSX65154.1"/>
    </source>
</evidence>
<comment type="subcellular location">
    <subcellularLocation>
        <location evidence="1 10">Mitochondrion inner membrane</location>
    </subcellularLocation>
</comment>
<organism evidence="12 13">
    <name type="scientific">Postia placenta MAD-698-R-SB12</name>
    <dbReference type="NCBI Taxonomy" id="670580"/>
    <lineage>
        <taxon>Eukaryota</taxon>
        <taxon>Fungi</taxon>
        <taxon>Dikarya</taxon>
        <taxon>Basidiomycota</taxon>
        <taxon>Agaricomycotina</taxon>
        <taxon>Agaricomycetes</taxon>
        <taxon>Polyporales</taxon>
        <taxon>Adustoporiaceae</taxon>
        <taxon>Rhodonia</taxon>
    </lineage>
</organism>
<proteinExistence type="inferred from homology"/>
<keyword evidence="5 10" id="KW-0999">Mitochondrion inner membrane</keyword>
<keyword evidence="4 10" id="KW-0479">Metal-binding</keyword>